<protein>
    <recommendedName>
        <fullName evidence="3">IlvB operon leader peptide IvbL</fullName>
    </recommendedName>
</protein>
<dbReference type="Proteomes" id="UP001332939">
    <property type="component" value="Unassembled WGS sequence"/>
</dbReference>
<sequence>MNTLVIYKSQQSSSIVGLIFVAPIPIKILASPPPPMKVVVVNTTVVVATHVA</sequence>
<evidence type="ECO:0008006" key="3">
    <source>
        <dbReference type="Google" id="ProtNLM"/>
    </source>
</evidence>
<dbReference type="RefSeq" id="WP_161628545.1">
    <property type="nucleotide sequence ID" value="NZ_JAMZOO010000004.1"/>
</dbReference>
<proteinExistence type="predicted"/>
<evidence type="ECO:0000313" key="2">
    <source>
        <dbReference type="Proteomes" id="UP001332939"/>
    </source>
</evidence>
<comment type="caution">
    <text evidence="1">The sequence shown here is derived from an EMBL/GenBank/DDBJ whole genome shotgun (WGS) entry which is preliminary data.</text>
</comment>
<name>A0ABU6EGF4_9GAMM</name>
<dbReference type="EMBL" id="JAMZOO010000004">
    <property type="protein sequence ID" value="MEB6857760.1"/>
    <property type="molecule type" value="Genomic_DNA"/>
</dbReference>
<evidence type="ECO:0000313" key="1">
    <source>
        <dbReference type="EMBL" id="MEB6857760.1"/>
    </source>
</evidence>
<accession>A0ABU6EGF4</accession>
<gene>
    <name evidence="1" type="ORF">NA736_12055</name>
</gene>
<organism evidence="1 2">
    <name type="scientific">Proteus cibi</name>
    <dbReference type="NCBI Taxonomy" id="2050966"/>
    <lineage>
        <taxon>Bacteria</taxon>
        <taxon>Pseudomonadati</taxon>
        <taxon>Pseudomonadota</taxon>
        <taxon>Gammaproteobacteria</taxon>
        <taxon>Enterobacterales</taxon>
        <taxon>Morganellaceae</taxon>
        <taxon>Proteus</taxon>
    </lineage>
</organism>
<keyword evidence="2" id="KW-1185">Reference proteome</keyword>
<reference evidence="1 2" key="1">
    <citation type="submission" date="2022-05" db="EMBL/GenBank/DDBJ databases">
        <title>Whole genome sequences of Escherichia coli of fish isolates collected from Assam, India.</title>
        <authorList>
            <person name="Sudha S."/>
            <person name="Muneeb K.H."/>
            <person name="Rakshit O."/>
            <person name="Mendem S.K."/>
            <person name="Raisen C."/>
            <person name="Holmes M.A."/>
            <person name="Shome B.R."/>
            <person name="Sivaraman G.K."/>
        </authorList>
    </citation>
    <scope>NUCLEOTIDE SEQUENCE [LARGE SCALE GENOMIC DNA]</scope>
    <source>
        <strain evidence="1 2">278</strain>
    </source>
</reference>